<dbReference type="PROSITE" id="PS50977">
    <property type="entry name" value="HTH_TETR_2"/>
    <property type="match status" value="1"/>
</dbReference>
<dbReference type="GO" id="GO:0003677">
    <property type="term" value="F:DNA binding"/>
    <property type="evidence" value="ECO:0007669"/>
    <property type="project" value="UniProtKB-UniRule"/>
</dbReference>
<name>A0A9W6NY91_9PSEU</name>
<evidence type="ECO:0000313" key="4">
    <source>
        <dbReference type="EMBL" id="GLL13543.1"/>
    </source>
</evidence>
<comment type="caution">
    <text evidence="4">The sequence shown here is derived from an EMBL/GenBank/DDBJ whole genome shotgun (WGS) entry which is preliminary data.</text>
</comment>
<dbReference type="RefSeq" id="WP_051737568.1">
    <property type="nucleotide sequence ID" value="NZ_BAAAUZ010000007.1"/>
</dbReference>
<reference evidence="4" key="2">
    <citation type="submission" date="2023-01" db="EMBL/GenBank/DDBJ databases">
        <authorList>
            <person name="Sun Q."/>
            <person name="Evtushenko L."/>
        </authorList>
    </citation>
    <scope>NUCLEOTIDE SEQUENCE</scope>
    <source>
        <strain evidence="4">VKM Ac-1069</strain>
    </source>
</reference>
<dbReference type="AlphaFoldDB" id="A0A9W6NY91"/>
<dbReference type="EMBL" id="BSFQ01000022">
    <property type="protein sequence ID" value="GLL13543.1"/>
    <property type="molecule type" value="Genomic_DNA"/>
</dbReference>
<keyword evidence="1 2" id="KW-0238">DNA-binding</keyword>
<gene>
    <name evidence="4" type="ORF">GCM10017577_46870</name>
</gene>
<dbReference type="InterPro" id="IPR009057">
    <property type="entry name" value="Homeodomain-like_sf"/>
</dbReference>
<dbReference type="SUPFAM" id="SSF46689">
    <property type="entry name" value="Homeodomain-like"/>
    <property type="match status" value="1"/>
</dbReference>
<dbReference type="Proteomes" id="UP001143463">
    <property type="component" value="Unassembled WGS sequence"/>
</dbReference>
<reference evidence="4" key="1">
    <citation type="journal article" date="2014" name="Int. J. Syst. Evol. Microbiol.">
        <title>Complete genome sequence of Corynebacterium casei LMG S-19264T (=DSM 44701T), isolated from a smear-ripened cheese.</title>
        <authorList>
            <consortium name="US DOE Joint Genome Institute (JGI-PGF)"/>
            <person name="Walter F."/>
            <person name="Albersmeier A."/>
            <person name="Kalinowski J."/>
            <person name="Ruckert C."/>
        </authorList>
    </citation>
    <scope>NUCLEOTIDE SEQUENCE</scope>
    <source>
        <strain evidence="4">VKM Ac-1069</strain>
    </source>
</reference>
<evidence type="ECO:0000256" key="1">
    <source>
        <dbReference type="ARBA" id="ARBA00023125"/>
    </source>
</evidence>
<protein>
    <submittedName>
        <fullName evidence="4">TetR family transcriptional regulator</fullName>
    </submittedName>
</protein>
<proteinExistence type="predicted"/>
<evidence type="ECO:0000259" key="3">
    <source>
        <dbReference type="PROSITE" id="PS50977"/>
    </source>
</evidence>
<evidence type="ECO:0000313" key="5">
    <source>
        <dbReference type="Proteomes" id="UP001143463"/>
    </source>
</evidence>
<organism evidence="4 5">
    <name type="scientific">Pseudonocardia halophobica</name>
    <dbReference type="NCBI Taxonomy" id="29401"/>
    <lineage>
        <taxon>Bacteria</taxon>
        <taxon>Bacillati</taxon>
        <taxon>Actinomycetota</taxon>
        <taxon>Actinomycetes</taxon>
        <taxon>Pseudonocardiales</taxon>
        <taxon>Pseudonocardiaceae</taxon>
        <taxon>Pseudonocardia</taxon>
    </lineage>
</organism>
<evidence type="ECO:0000256" key="2">
    <source>
        <dbReference type="PROSITE-ProRule" id="PRU00335"/>
    </source>
</evidence>
<dbReference type="Gene3D" id="1.10.357.10">
    <property type="entry name" value="Tetracycline Repressor, domain 2"/>
    <property type="match status" value="1"/>
</dbReference>
<feature type="DNA-binding region" description="H-T-H motif" evidence="2">
    <location>
        <begin position="29"/>
        <end position="48"/>
    </location>
</feature>
<accession>A0A9W6NY91</accession>
<dbReference type="InterPro" id="IPR001647">
    <property type="entry name" value="HTH_TetR"/>
</dbReference>
<sequence>MDARRRRSRDRLHRAVLVLARETPVADLTITQLAEAAGVHRSTFYEHAASPGDLLREALRAELDDLRAGLLDDPGDTDAAVREVTRRVLEHIRRHAPIYRRGLARDSGPGSLHGMLSEHFLETSRRLIETGRLRLPLQVPGVPDDAVADTAARFVAQGTVGAIQGWLDLPGEPEVAMFEDLYRALVPAWWVQG</sequence>
<keyword evidence="5" id="KW-1185">Reference proteome</keyword>
<feature type="domain" description="HTH tetR-type" evidence="3">
    <location>
        <begin position="6"/>
        <end position="66"/>
    </location>
</feature>